<dbReference type="InterPro" id="IPR006143">
    <property type="entry name" value="RND_pump_MFP"/>
</dbReference>
<reference evidence="5 6" key="1">
    <citation type="submission" date="2024-03" db="EMBL/GenBank/DDBJ databases">
        <title>Human intestinal bacterial collection.</title>
        <authorList>
            <person name="Pauvert C."/>
            <person name="Hitch T.C.A."/>
            <person name="Clavel T."/>
        </authorList>
    </citation>
    <scope>NUCLEOTIDE SEQUENCE [LARGE SCALE GENOMIC DNA]</scope>
    <source>
        <strain evidence="5 6">CLA-AA-H78B</strain>
    </source>
</reference>
<proteinExistence type="inferred from homology"/>
<keyword evidence="3" id="KW-0812">Transmembrane</keyword>
<evidence type="ECO:0000313" key="6">
    <source>
        <dbReference type="Proteomes" id="UP001470288"/>
    </source>
</evidence>
<keyword evidence="3" id="KW-1133">Transmembrane helix</keyword>
<evidence type="ECO:0000256" key="3">
    <source>
        <dbReference type="SAM" id="Phobius"/>
    </source>
</evidence>
<evidence type="ECO:0000313" key="5">
    <source>
        <dbReference type="EMBL" id="MEQ2577468.1"/>
    </source>
</evidence>
<dbReference type="PANTHER" id="PTHR30469:SF33">
    <property type="entry name" value="SLR1207 PROTEIN"/>
    <property type="match status" value="1"/>
</dbReference>
<dbReference type="RefSeq" id="WP_349143541.1">
    <property type="nucleotide sequence ID" value="NZ_JBBMFC010000002.1"/>
</dbReference>
<protein>
    <submittedName>
        <fullName evidence="5">Efflux RND transporter periplasmic adaptor subunit</fullName>
    </submittedName>
</protein>
<evidence type="ECO:0000259" key="4">
    <source>
        <dbReference type="Pfam" id="PF25989"/>
    </source>
</evidence>
<dbReference type="InterPro" id="IPR058637">
    <property type="entry name" value="YknX-like_C"/>
</dbReference>
<accession>A0ABV1HXN3</accession>
<dbReference type="PANTHER" id="PTHR30469">
    <property type="entry name" value="MULTIDRUG RESISTANCE PROTEIN MDTA"/>
    <property type="match status" value="1"/>
</dbReference>
<feature type="transmembrane region" description="Helical" evidence="3">
    <location>
        <begin position="35"/>
        <end position="58"/>
    </location>
</feature>
<feature type="domain" description="YknX-like C-terminal permuted SH3-like" evidence="4">
    <location>
        <begin position="392"/>
        <end position="459"/>
    </location>
</feature>
<comment type="similarity">
    <text evidence="1">Belongs to the membrane fusion protein (MFP) (TC 8.A.1) family.</text>
</comment>
<name>A0ABV1HXN3_9FIRM</name>
<gene>
    <name evidence="5" type="ORF">WMO62_01270</name>
</gene>
<keyword evidence="6" id="KW-1185">Reference proteome</keyword>
<dbReference type="Gene3D" id="2.40.30.170">
    <property type="match status" value="1"/>
</dbReference>
<dbReference type="NCBIfam" id="TIGR01730">
    <property type="entry name" value="RND_mfp"/>
    <property type="match status" value="1"/>
</dbReference>
<dbReference type="Gene3D" id="2.40.50.100">
    <property type="match status" value="2"/>
</dbReference>
<comment type="caution">
    <text evidence="5">The sequence shown here is derived from an EMBL/GenBank/DDBJ whole genome shotgun (WGS) entry which is preliminary data.</text>
</comment>
<dbReference type="EMBL" id="JBBMFC010000002">
    <property type="protein sequence ID" value="MEQ2577468.1"/>
    <property type="molecule type" value="Genomic_DNA"/>
</dbReference>
<dbReference type="Proteomes" id="UP001470288">
    <property type="component" value="Unassembled WGS sequence"/>
</dbReference>
<dbReference type="Pfam" id="PF25989">
    <property type="entry name" value="YknX_C"/>
    <property type="match status" value="1"/>
</dbReference>
<dbReference type="Gene3D" id="2.40.420.20">
    <property type="match status" value="1"/>
</dbReference>
<keyword evidence="3" id="KW-0472">Membrane</keyword>
<dbReference type="SUPFAM" id="SSF111369">
    <property type="entry name" value="HlyD-like secretion proteins"/>
    <property type="match status" value="1"/>
</dbReference>
<evidence type="ECO:0000256" key="1">
    <source>
        <dbReference type="ARBA" id="ARBA00009477"/>
    </source>
</evidence>
<sequence>MHKFWKRKKEQSENTTELVKAELTPQQKKKRKKRIIGGVIAAVLVLFIVSRVLTPAALPVVMVRSTEKGTVKQTIDTSGTVKTEQQKTYFSPLAAKVEVCKVQEGDAVEAGQVLLTYDAQDLENRKKEAALQNDEAYYGYQNTMDKNSKDTSEYSRSSHDVEILEQQVENAKAEVRALKQYLTDMGCFLREAQNDNHKNLAEEYQAKIDQATNQLAVKEEELAEFQSDLSEQKGIKNSTESTMMTADAKKQAEASKELQALKSAEVTDAVAQVSDGIKADFAGIVTGVKAVDGSNVENGGELFTVSSIEKVCVDVSFSKSDLEKIEEGQKAVATIAGKQYEGTVTRISRAAAKNEKGASIIQGEIHIDNPDTDLYLGVDARVMVEGNKAENVVVIPVEAINIGKDGSFVYVVTDGMVQKRMVTAGISSDEYTEIKKGLEVGEQVIISVDAGIEEGMAVNSVEG</sequence>
<evidence type="ECO:0000256" key="2">
    <source>
        <dbReference type="SAM" id="Coils"/>
    </source>
</evidence>
<feature type="coiled-coil region" evidence="2">
    <location>
        <begin position="154"/>
        <end position="228"/>
    </location>
</feature>
<dbReference type="Gene3D" id="1.10.287.470">
    <property type="entry name" value="Helix hairpin bin"/>
    <property type="match status" value="1"/>
</dbReference>
<organism evidence="5 6">
    <name type="scientific">Hominiventricola aquisgranensis</name>
    <dbReference type="NCBI Taxonomy" id="3133164"/>
    <lineage>
        <taxon>Bacteria</taxon>
        <taxon>Bacillati</taxon>
        <taxon>Bacillota</taxon>
        <taxon>Clostridia</taxon>
        <taxon>Lachnospirales</taxon>
        <taxon>Lachnospiraceae</taxon>
        <taxon>Hominiventricola</taxon>
    </lineage>
</organism>
<keyword evidence="2" id="KW-0175">Coiled coil</keyword>